<dbReference type="KEGG" id="psoj:PHYSODRAFT_386840"/>
<sequence length="116" mass="13947">LVLPICFDNFHWCMVLVDRRCRTIYQFDPLHLQYYYDRLDQICRSYLKVGLRSEYDSYKQERIIDLHQTDDYNCGIFIVLFAMKHIKQIPIPTTTNANLNSLRPTLFMEVLRSSHP</sequence>
<evidence type="ECO:0000313" key="6">
    <source>
        <dbReference type="Proteomes" id="UP000002640"/>
    </source>
</evidence>
<dbReference type="Pfam" id="PF02902">
    <property type="entry name" value="Peptidase_C48"/>
    <property type="match status" value="1"/>
</dbReference>
<gene>
    <name evidence="5" type="ORF">PHYSODRAFT_386840</name>
</gene>
<feature type="non-terminal residue" evidence="5">
    <location>
        <position position="116"/>
    </location>
</feature>
<name>G4ZMK6_PHYSP</name>
<dbReference type="GeneID" id="20650956"/>
<dbReference type="GO" id="GO:0008234">
    <property type="term" value="F:cysteine-type peptidase activity"/>
    <property type="evidence" value="ECO:0007669"/>
    <property type="project" value="InterPro"/>
</dbReference>
<evidence type="ECO:0000256" key="1">
    <source>
        <dbReference type="ARBA" id="ARBA00005234"/>
    </source>
</evidence>
<dbReference type="AlphaFoldDB" id="G4ZMK6"/>
<dbReference type="InterPro" id="IPR003653">
    <property type="entry name" value="Peptidase_C48_C"/>
</dbReference>
<dbReference type="Gene3D" id="3.40.395.10">
    <property type="entry name" value="Adenoviral Proteinase, Chain A"/>
    <property type="match status" value="1"/>
</dbReference>
<dbReference type="Proteomes" id="UP000002640">
    <property type="component" value="Unassembled WGS sequence"/>
</dbReference>
<evidence type="ECO:0000256" key="3">
    <source>
        <dbReference type="ARBA" id="ARBA00022801"/>
    </source>
</evidence>
<keyword evidence="3" id="KW-0378">Hydrolase</keyword>
<protein>
    <recommendedName>
        <fullName evidence="4">Ubiquitin-like protease family profile domain-containing protein</fullName>
    </recommendedName>
</protein>
<proteinExistence type="inferred from homology"/>
<dbReference type="EMBL" id="JH159155">
    <property type="protein sequence ID" value="EGZ15353.1"/>
    <property type="molecule type" value="Genomic_DNA"/>
</dbReference>
<feature type="non-terminal residue" evidence="5">
    <location>
        <position position="1"/>
    </location>
</feature>
<comment type="similarity">
    <text evidence="1">Belongs to the peptidase C48 family.</text>
</comment>
<dbReference type="SUPFAM" id="SSF54001">
    <property type="entry name" value="Cysteine proteinases"/>
    <property type="match status" value="1"/>
</dbReference>
<dbReference type="InParanoid" id="G4ZMK6"/>
<keyword evidence="2" id="KW-0645">Protease</keyword>
<dbReference type="PROSITE" id="PS50600">
    <property type="entry name" value="ULP_PROTEASE"/>
    <property type="match status" value="1"/>
</dbReference>
<dbReference type="SMR" id="G4ZMK6"/>
<evidence type="ECO:0000313" key="5">
    <source>
        <dbReference type="EMBL" id="EGZ15353.1"/>
    </source>
</evidence>
<dbReference type="RefSeq" id="XP_009529102.1">
    <property type="nucleotide sequence ID" value="XM_009530807.1"/>
</dbReference>
<evidence type="ECO:0000259" key="4">
    <source>
        <dbReference type="PROSITE" id="PS50600"/>
    </source>
</evidence>
<feature type="domain" description="Ubiquitin-like protease family profile" evidence="4">
    <location>
        <begin position="1"/>
        <end position="85"/>
    </location>
</feature>
<organism evidence="5 6">
    <name type="scientific">Phytophthora sojae (strain P6497)</name>
    <name type="common">Soybean stem and root rot agent</name>
    <name type="synonym">Phytophthora megasperma f. sp. glycines</name>
    <dbReference type="NCBI Taxonomy" id="1094619"/>
    <lineage>
        <taxon>Eukaryota</taxon>
        <taxon>Sar</taxon>
        <taxon>Stramenopiles</taxon>
        <taxon>Oomycota</taxon>
        <taxon>Peronosporomycetes</taxon>
        <taxon>Peronosporales</taxon>
        <taxon>Peronosporaceae</taxon>
        <taxon>Phytophthora</taxon>
    </lineage>
</organism>
<keyword evidence="6" id="KW-1185">Reference proteome</keyword>
<accession>G4ZMK6</accession>
<reference evidence="5 6" key="1">
    <citation type="journal article" date="2006" name="Science">
        <title>Phytophthora genome sequences uncover evolutionary origins and mechanisms of pathogenesis.</title>
        <authorList>
            <person name="Tyler B.M."/>
            <person name="Tripathy S."/>
            <person name="Zhang X."/>
            <person name="Dehal P."/>
            <person name="Jiang R.H."/>
            <person name="Aerts A."/>
            <person name="Arredondo F.D."/>
            <person name="Baxter L."/>
            <person name="Bensasson D."/>
            <person name="Beynon J.L."/>
            <person name="Chapman J."/>
            <person name="Damasceno C.M."/>
            <person name="Dorrance A.E."/>
            <person name="Dou D."/>
            <person name="Dickerman A.W."/>
            <person name="Dubchak I.L."/>
            <person name="Garbelotto M."/>
            <person name="Gijzen M."/>
            <person name="Gordon S.G."/>
            <person name="Govers F."/>
            <person name="Grunwald N.J."/>
            <person name="Huang W."/>
            <person name="Ivors K.L."/>
            <person name="Jones R.W."/>
            <person name="Kamoun S."/>
            <person name="Krampis K."/>
            <person name="Lamour K.H."/>
            <person name="Lee M.K."/>
            <person name="McDonald W.H."/>
            <person name="Medina M."/>
            <person name="Meijer H.J."/>
            <person name="Nordberg E.K."/>
            <person name="Maclean D.J."/>
            <person name="Ospina-Giraldo M.D."/>
            <person name="Morris P.F."/>
            <person name="Phuntumart V."/>
            <person name="Putnam N.H."/>
            <person name="Rash S."/>
            <person name="Rose J.K."/>
            <person name="Sakihama Y."/>
            <person name="Salamov A.A."/>
            <person name="Savidor A."/>
            <person name="Scheuring C.F."/>
            <person name="Smith B.M."/>
            <person name="Sobral B.W."/>
            <person name="Terry A."/>
            <person name="Torto-Alalibo T.A."/>
            <person name="Win J."/>
            <person name="Xu Z."/>
            <person name="Zhang H."/>
            <person name="Grigoriev I.V."/>
            <person name="Rokhsar D.S."/>
            <person name="Boore J.L."/>
        </authorList>
    </citation>
    <scope>NUCLEOTIDE SEQUENCE [LARGE SCALE GENOMIC DNA]</scope>
    <source>
        <strain evidence="5 6">P6497</strain>
    </source>
</reference>
<dbReference type="InterPro" id="IPR038765">
    <property type="entry name" value="Papain-like_cys_pep_sf"/>
</dbReference>
<dbReference type="GO" id="GO:0006508">
    <property type="term" value="P:proteolysis"/>
    <property type="evidence" value="ECO:0007669"/>
    <property type="project" value="UniProtKB-KW"/>
</dbReference>
<evidence type="ECO:0000256" key="2">
    <source>
        <dbReference type="ARBA" id="ARBA00022670"/>
    </source>
</evidence>